<keyword evidence="1" id="KW-0547">Nucleotide-binding</keyword>
<evidence type="ECO:0000313" key="7">
    <source>
        <dbReference type="Proteomes" id="UP001597400"/>
    </source>
</evidence>
<dbReference type="Pfam" id="PF08706">
    <property type="entry name" value="D5_N"/>
    <property type="match status" value="1"/>
</dbReference>
<dbReference type="PROSITE" id="PS51206">
    <property type="entry name" value="SF3_HELICASE_1"/>
    <property type="match status" value="1"/>
</dbReference>
<evidence type="ECO:0000256" key="4">
    <source>
        <dbReference type="SAM" id="MobiDB-lite"/>
    </source>
</evidence>
<accession>A0ABW4TZG0</accession>
<sequence length="529" mass="59090">MDDELDPQADAFGIDLTPVDPVQLAWCELSDLGNAERLKAITAGRLAFVDGWGWIAYDDTRWSAEHGERLAALYAHQVAKGMRAQIDALISIPDKELPEWCSADMRDDRVLNLRKWSVKSGDAGRTTAMLQQASHLLSVPREAFDREPFALNVRNGTLRIWREGPDKRVRFRLDPHDPADRITRVCAVVWDPAAECPKWNSHIETALPIERVRLFFQDVIGYSFTGSTREQMAFFCQGRGGDGKSTALNTLRNMADSYGLTADVKSFLEEGNAKSGSEATPDIFRMQGDTRFISTAEPKRGQALAESRMKALTGGGRLASREPYGRKLVEFVPRGKLLLECNSKPRISGDDDGIWRRIIVIMFPHQFKGKGLIKGYEEQLVREWPGILNWVLAGMARWIERGQLDVPPEVIEAVEDYRRAANPFGEWFAERVDVSDPLAKQASSDFYADYKAWCDRNSVGDREILSTTKFGIALGDRQLLKWKGGDGRVMRRGGRIRPGEGASGTAASGTPAGDQQAPSEWGEDDDWPV</sequence>
<feature type="compositionally biased region" description="Low complexity" evidence="4">
    <location>
        <begin position="499"/>
        <end position="513"/>
    </location>
</feature>
<name>A0ABW4TZG0_9SPHN</name>
<evidence type="ECO:0000256" key="3">
    <source>
        <dbReference type="ARBA" id="ARBA00022840"/>
    </source>
</evidence>
<dbReference type="SMART" id="SM00885">
    <property type="entry name" value="D5_N"/>
    <property type="match status" value="1"/>
</dbReference>
<dbReference type="PANTHER" id="PTHR35372:SF2">
    <property type="entry name" value="SF3 HELICASE DOMAIN-CONTAINING PROTEIN"/>
    <property type="match status" value="1"/>
</dbReference>
<dbReference type="RefSeq" id="WP_380930845.1">
    <property type="nucleotide sequence ID" value="NZ_JBHUGS010000004.1"/>
</dbReference>
<dbReference type="Proteomes" id="UP001597400">
    <property type="component" value="Unassembled WGS sequence"/>
</dbReference>
<feature type="region of interest" description="Disordered" evidence="4">
    <location>
        <begin position="490"/>
        <end position="529"/>
    </location>
</feature>
<organism evidence="6 7">
    <name type="scientific">Sphingomonas arantia</name>
    <dbReference type="NCBI Taxonomy" id="1460676"/>
    <lineage>
        <taxon>Bacteria</taxon>
        <taxon>Pseudomonadati</taxon>
        <taxon>Pseudomonadota</taxon>
        <taxon>Alphaproteobacteria</taxon>
        <taxon>Sphingomonadales</taxon>
        <taxon>Sphingomonadaceae</taxon>
        <taxon>Sphingomonas</taxon>
    </lineage>
</organism>
<comment type="caution">
    <text evidence="6">The sequence shown here is derived from an EMBL/GenBank/DDBJ whole genome shotgun (WGS) entry which is preliminary data.</text>
</comment>
<protein>
    <submittedName>
        <fullName evidence="6">Phage/plasmid primase, P4 family</fullName>
    </submittedName>
</protein>
<keyword evidence="3" id="KW-0067">ATP-binding</keyword>
<evidence type="ECO:0000256" key="2">
    <source>
        <dbReference type="ARBA" id="ARBA00022801"/>
    </source>
</evidence>
<dbReference type="InterPro" id="IPR006500">
    <property type="entry name" value="Helicase_put_C_phage/plasmid"/>
</dbReference>
<proteinExistence type="predicted"/>
<dbReference type="InterPro" id="IPR027417">
    <property type="entry name" value="P-loop_NTPase"/>
</dbReference>
<dbReference type="Gene3D" id="3.40.50.300">
    <property type="entry name" value="P-loop containing nucleotide triphosphate hydrolases"/>
    <property type="match status" value="1"/>
</dbReference>
<dbReference type="NCBIfam" id="TIGR01613">
    <property type="entry name" value="primase_Cterm"/>
    <property type="match status" value="1"/>
</dbReference>
<feature type="domain" description="SF3 helicase" evidence="5">
    <location>
        <begin position="211"/>
        <end position="376"/>
    </location>
</feature>
<dbReference type="InterPro" id="IPR051620">
    <property type="entry name" value="ORF904-like_C"/>
</dbReference>
<evidence type="ECO:0000313" key="6">
    <source>
        <dbReference type="EMBL" id="MFD1951883.1"/>
    </source>
</evidence>
<keyword evidence="2" id="KW-0378">Hydrolase</keyword>
<reference evidence="7" key="1">
    <citation type="journal article" date="2019" name="Int. J. Syst. Evol. Microbiol.">
        <title>The Global Catalogue of Microorganisms (GCM) 10K type strain sequencing project: providing services to taxonomists for standard genome sequencing and annotation.</title>
        <authorList>
            <consortium name="The Broad Institute Genomics Platform"/>
            <consortium name="The Broad Institute Genome Sequencing Center for Infectious Disease"/>
            <person name="Wu L."/>
            <person name="Ma J."/>
        </authorList>
    </citation>
    <scope>NUCLEOTIDE SEQUENCE [LARGE SCALE GENOMIC DNA]</scope>
    <source>
        <strain evidence="7">CGMCC 1.12702</strain>
    </source>
</reference>
<dbReference type="EMBL" id="JBHUGS010000004">
    <property type="protein sequence ID" value="MFD1951883.1"/>
    <property type="molecule type" value="Genomic_DNA"/>
</dbReference>
<dbReference type="InterPro" id="IPR014015">
    <property type="entry name" value="Helicase_SF3_DNA-vir"/>
</dbReference>
<gene>
    <name evidence="6" type="ORF">ACFSGX_14005</name>
</gene>
<dbReference type="InterPro" id="IPR014818">
    <property type="entry name" value="Phage/plasmid_primase_P4_C"/>
</dbReference>
<dbReference type="PANTHER" id="PTHR35372">
    <property type="entry name" value="ATP BINDING PROTEIN-RELATED"/>
    <property type="match status" value="1"/>
</dbReference>
<evidence type="ECO:0000256" key="1">
    <source>
        <dbReference type="ARBA" id="ARBA00022741"/>
    </source>
</evidence>
<keyword evidence="7" id="KW-1185">Reference proteome</keyword>
<evidence type="ECO:0000259" key="5">
    <source>
        <dbReference type="PROSITE" id="PS51206"/>
    </source>
</evidence>